<dbReference type="Proteomes" id="UP000485621">
    <property type="component" value="Unassembled WGS sequence"/>
</dbReference>
<comment type="caution">
    <text evidence="1">The sequence shown here is derived from an EMBL/GenBank/DDBJ whole genome shotgun (WGS) entry which is preliminary data.</text>
</comment>
<sequence>MKFSFPGMKKEKTAVLSLVFGQINFTFSFNLVNLSNEYSTSFCSCSRIFSIHQIDLMYSKDFNKLIAQIIFGVPASNFE</sequence>
<dbReference type="EMBL" id="MWDB01000001">
    <property type="protein sequence ID" value="OQB42579.1"/>
    <property type="molecule type" value="Genomic_DNA"/>
</dbReference>
<reference evidence="1" key="1">
    <citation type="submission" date="2017-02" db="EMBL/GenBank/DDBJ databases">
        <title>Delving into the versatile metabolic prowess of the omnipresent phylum Bacteroidetes.</title>
        <authorList>
            <person name="Nobu M.K."/>
            <person name="Mei R."/>
            <person name="Narihiro T."/>
            <person name="Kuroda K."/>
            <person name="Liu W.-T."/>
        </authorList>
    </citation>
    <scope>NUCLEOTIDE SEQUENCE</scope>
    <source>
        <strain evidence="1">ADurb.Bin160</strain>
    </source>
</reference>
<organism evidence="1">
    <name type="scientific">candidate division CPR1 bacterium ADurb.Bin160</name>
    <dbReference type="NCBI Taxonomy" id="1852826"/>
    <lineage>
        <taxon>Bacteria</taxon>
        <taxon>candidate division CPR1</taxon>
    </lineage>
</organism>
<gene>
    <name evidence="1" type="ORF">BWY04_00015</name>
</gene>
<name>A0A1V5ZQL8_9BACT</name>
<proteinExistence type="predicted"/>
<protein>
    <submittedName>
        <fullName evidence="1">Uncharacterized protein</fullName>
    </submittedName>
</protein>
<evidence type="ECO:0000313" key="1">
    <source>
        <dbReference type="EMBL" id="OQB42579.1"/>
    </source>
</evidence>
<dbReference type="AlphaFoldDB" id="A0A1V5ZQL8"/>
<accession>A0A1V5ZQL8</accession>